<dbReference type="SUPFAM" id="SSF55979">
    <property type="entry name" value="DNA clamp"/>
    <property type="match status" value="3"/>
</dbReference>
<evidence type="ECO:0000256" key="2">
    <source>
        <dbReference type="ARBA" id="ARBA00010752"/>
    </source>
</evidence>
<keyword evidence="3" id="KW-0963">Cytoplasm</keyword>
<accession>A0A1I5P8W6</accession>
<keyword evidence="5" id="KW-0548">Nucleotidyltransferase</keyword>
<dbReference type="InterPro" id="IPR022634">
    <property type="entry name" value="DNA_polIII_beta_N"/>
</dbReference>
<reference evidence="13" key="1">
    <citation type="submission" date="2016-10" db="EMBL/GenBank/DDBJ databases">
        <authorList>
            <person name="Varghese N."/>
            <person name="Submissions S."/>
        </authorList>
    </citation>
    <scope>NUCLEOTIDE SEQUENCE [LARGE SCALE GENOMIC DNA]</scope>
    <source>
        <strain evidence="13">CGMCC 4.5579</strain>
    </source>
</reference>
<evidence type="ECO:0000313" key="12">
    <source>
        <dbReference type="EMBL" id="SFP30554.1"/>
    </source>
</evidence>
<evidence type="ECO:0000256" key="6">
    <source>
        <dbReference type="ARBA" id="ARBA00022705"/>
    </source>
</evidence>
<dbReference type="Gene3D" id="3.10.150.10">
    <property type="entry name" value="DNA Polymerase III, subunit A, domain 2"/>
    <property type="match status" value="3"/>
</dbReference>
<dbReference type="CDD" id="cd00140">
    <property type="entry name" value="beta_clamp"/>
    <property type="match status" value="1"/>
</dbReference>
<feature type="domain" description="DNA polymerase III beta sliding clamp C-terminal" evidence="11">
    <location>
        <begin position="256"/>
        <end position="367"/>
    </location>
</feature>
<dbReference type="Pfam" id="PF02767">
    <property type="entry name" value="DNA_pol3_beta_2"/>
    <property type="match status" value="1"/>
</dbReference>
<dbReference type="Proteomes" id="UP000198727">
    <property type="component" value="Unassembled WGS sequence"/>
</dbReference>
<feature type="domain" description="DNA polymerase III beta sliding clamp central" evidence="10">
    <location>
        <begin position="130"/>
        <end position="241"/>
    </location>
</feature>
<dbReference type="GO" id="GO:0009360">
    <property type="term" value="C:DNA polymerase III complex"/>
    <property type="evidence" value="ECO:0007669"/>
    <property type="project" value="InterPro"/>
</dbReference>
<dbReference type="RefSeq" id="WP_092528902.1">
    <property type="nucleotide sequence ID" value="NZ_FOWW01000002.1"/>
</dbReference>
<dbReference type="SMART" id="SM00480">
    <property type="entry name" value="POL3Bc"/>
    <property type="match status" value="1"/>
</dbReference>
<dbReference type="Pfam" id="PF02768">
    <property type="entry name" value="DNA_pol3_beta_3"/>
    <property type="match status" value="1"/>
</dbReference>
<dbReference type="PANTHER" id="PTHR30478:SF0">
    <property type="entry name" value="BETA SLIDING CLAMP"/>
    <property type="match status" value="1"/>
</dbReference>
<keyword evidence="7" id="KW-0239">DNA-directed DNA polymerase</keyword>
<evidence type="ECO:0000256" key="5">
    <source>
        <dbReference type="ARBA" id="ARBA00022695"/>
    </source>
</evidence>
<proteinExistence type="inferred from homology"/>
<dbReference type="NCBIfam" id="TIGR00663">
    <property type="entry name" value="dnan"/>
    <property type="match status" value="1"/>
</dbReference>
<dbReference type="InterPro" id="IPR022637">
    <property type="entry name" value="DNA_polIII_beta_cen"/>
</dbReference>
<dbReference type="AlphaFoldDB" id="A0A1I5P8W6"/>
<organism evidence="12 13">
    <name type="scientific">Amycolatopsis arida</name>
    <dbReference type="NCBI Taxonomy" id="587909"/>
    <lineage>
        <taxon>Bacteria</taxon>
        <taxon>Bacillati</taxon>
        <taxon>Actinomycetota</taxon>
        <taxon>Actinomycetes</taxon>
        <taxon>Pseudonocardiales</taxon>
        <taxon>Pseudonocardiaceae</taxon>
        <taxon>Amycolatopsis</taxon>
    </lineage>
</organism>
<comment type="similarity">
    <text evidence="2">Belongs to the beta sliding clamp family.</text>
</comment>
<gene>
    <name evidence="12" type="ORF">SAMN05421810_102200</name>
</gene>
<keyword evidence="8" id="KW-0238">DNA-binding</keyword>
<name>A0A1I5P8W6_9PSEU</name>
<protein>
    <submittedName>
        <fullName evidence="12">DNA polymerase-3 subunit beta</fullName>
    </submittedName>
</protein>
<dbReference type="InterPro" id="IPR046938">
    <property type="entry name" value="DNA_clamp_sf"/>
</dbReference>
<dbReference type="GO" id="GO:0005737">
    <property type="term" value="C:cytoplasm"/>
    <property type="evidence" value="ECO:0007669"/>
    <property type="project" value="UniProtKB-SubCell"/>
</dbReference>
<evidence type="ECO:0000313" key="13">
    <source>
        <dbReference type="Proteomes" id="UP000198727"/>
    </source>
</evidence>
<evidence type="ECO:0000259" key="11">
    <source>
        <dbReference type="Pfam" id="PF02768"/>
    </source>
</evidence>
<evidence type="ECO:0000256" key="4">
    <source>
        <dbReference type="ARBA" id="ARBA00022679"/>
    </source>
</evidence>
<dbReference type="EMBL" id="FOWW01000002">
    <property type="protein sequence ID" value="SFP30554.1"/>
    <property type="molecule type" value="Genomic_DNA"/>
</dbReference>
<evidence type="ECO:0000256" key="3">
    <source>
        <dbReference type="ARBA" id="ARBA00022490"/>
    </source>
</evidence>
<keyword evidence="13" id="KW-1185">Reference proteome</keyword>
<dbReference type="GO" id="GO:0003677">
    <property type="term" value="F:DNA binding"/>
    <property type="evidence" value="ECO:0007669"/>
    <property type="project" value="UniProtKB-KW"/>
</dbReference>
<comment type="subcellular location">
    <subcellularLocation>
        <location evidence="1">Cytoplasm</location>
    </subcellularLocation>
</comment>
<evidence type="ECO:0000256" key="8">
    <source>
        <dbReference type="ARBA" id="ARBA00023125"/>
    </source>
</evidence>
<dbReference type="GO" id="GO:0006271">
    <property type="term" value="P:DNA strand elongation involved in DNA replication"/>
    <property type="evidence" value="ECO:0007669"/>
    <property type="project" value="TreeGrafter"/>
</dbReference>
<dbReference type="STRING" id="587909.SAMN05421810_102200"/>
<evidence type="ECO:0000259" key="10">
    <source>
        <dbReference type="Pfam" id="PF02767"/>
    </source>
</evidence>
<dbReference type="Pfam" id="PF00712">
    <property type="entry name" value="DNA_pol3_beta"/>
    <property type="match status" value="1"/>
</dbReference>
<keyword evidence="6" id="KW-0235">DNA replication</keyword>
<dbReference type="InterPro" id="IPR001001">
    <property type="entry name" value="DNA_polIII_beta"/>
</dbReference>
<dbReference type="InterPro" id="IPR022635">
    <property type="entry name" value="DNA_polIII_beta_C"/>
</dbReference>
<evidence type="ECO:0000259" key="9">
    <source>
        <dbReference type="Pfam" id="PF00712"/>
    </source>
</evidence>
<dbReference type="GO" id="GO:0008408">
    <property type="term" value="F:3'-5' exonuclease activity"/>
    <property type="evidence" value="ECO:0007669"/>
    <property type="project" value="InterPro"/>
</dbReference>
<feature type="domain" description="DNA polymerase III beta sliding clamp N-terminal" evidence="9">
    <location>
        <begin position="1"/>
        <end position="116"/>
    </location>
</feature>
<evidence type="ECO:0000256" key="7">
    <source>
        <dbReference type="ARBA" id="ARBA00022932"/>
    </source>
</evidence>
<dbReference type="OrthoDB" id="4337829at2"/>
<dbReference type="GO" id="GO:0003887">
    <property type="term" value="F:DNA-directed DNA polymerase activity"/>
    <property type="evidence" value="ECO:0007669"/>
    <property type="project" value="UniProtKB-KW"/>
</dbReference>
<keyword evidence="4" id="KW-0808">Transferase</keyword>
<evidence type="ECO:0000256" key="1">
    <source>
        <dbReference type="ARBA" id="ARBA00004496"/>
    </source>
</evidence>
<sequence>MDLTATTATLATTTAQVAALLPGRVPNPVLGGVLLTADAHGVVLAGSDREHGLRLTRTALVHAEGRALVAAKPLAETLRALDADQVRLVVEGPRLAVRTPTARFALPLLDTDAHPGVPAPPPVTGSVRGEAWRRAVLAVAPTASRDGTLPIFTGLRLWAEGDRLVLLATDRYRMAMAELPWRPEPNASRLDLLAPAGVLADVAKQVGRGETVALHADPDRVGLTWATDSFSTALLAMPFPDDRARRLLESVVAGTADVDADTVAAAVRRAAPYGGPHGTVTLAAADGELRVRGNDPQAGESEETVKATVSGHHGTTVYQARYLLDALRPFAGRSVRMGFQEGLRPTVLTAGPDEDEVDLTYLVVPMRPPGE</sequence>
<dbReference type="PANTHER" id="PTHR30478">
    <property type="entry name" value="DNA POLYMERASE III SUBUNIT BETA"/>
    <property type="match status" value="1"/>
</dbReference>